<dbReference type="Proteomes" id="UP000822476">
    <property type="component" value="Unassembled WGS sequence"/>
</dbReference>
<evidence type="ECO:0000313" key="2">
    <source>
        <dbReference type="Proteomes" id="UP000822476"/>
    </source>
</evidence>
<dbReference type="AlphaFoldDB" id="A0A8S9YCU5"/>
<comment type="caution">
    <text evidence="1">The sequence shown here is derived from an EMBL/GenBank/DDBJ whole genome shotgun (WGS) entry which is preliminary data.</text>
</comment>
<gene>
    <name evidence="1" type="ORF">EG68_12312</name>
</gene>
<sequence>MTQIQLCFGRVICRLDAKQTTDWRAVVWHVRIGTCACRHGTSWACQCDWFLTGQIPQGHTPRLWPDLTGQYGLEITRPFAQHHTAAKLPSGDVLPSVACRLF</sequence>
<protein>
    <submittedName>
        <fullName evidence="1">Uncharacterized protein</fullName>
    </submittedName>
</protein>
<organism evidence="1 2">
    <name type="scientific">Paragonimus skrjabini miyazakii</name>
    <dbReference type="NCBI Taxonomy" id="59628"/>
    <lineage>
        <taxon>Eukaryota</taxon>
        <taxon>Metazoa</taxon>
        <taxon>Spiralia</taxon>
        <taxon>Lophotrochozoa</taxon>
        <taxon>Platyhelminthes</taxon>
        <taxon>Trematoda</taxon>
        <taxon>Digenea</taxon>
        <taxon>Plagiorchiida</taxon>
        <taxon>Troglotremata</taxon>
        <taxon>Troglotrematidae</taxon>
        <taxon>Paragonimus</taxon>
    </lineage>
</organism>
<accession>A0A8S9YCU5</accession>
<evidence type="ECO:0000313" key="1">
    <source>
        <dbReference type="EMBL" id="KAF7234139.1"/>
    </source>
</evidence>
<keyword evidence="2" id="KW-1185">Reference proteome</keyword>
<name>A0A8S9YCU5_9TREM</name>
<reference evidence="1" key="1">
    <citation type="submission" date="2019-07" db="EMBL/GenBank/DDBJ databases">
        <title>Annotation for the trematode Paragonimus miyazaki's.</title>
        <authorList>
            <person name="Choi Y.-J."/>
        </authorList>
    </citation>
    <scope>NUCLEOTIDE SEQUENCE</scope>
    <source>
        <strain evidence="1">Japan</strain>
    </source>
</reference>
<proteinExistence type="predicted"/>
<dbReference type="EMBL" id="JTDE01012019">
    <property type="protein sequence ID" value="KAF7234139.1"/>
    <property type="molecule type" value="Genomic_DNA"/>
</dbReference>